<feature type="domain" description="Formyl transferase N-terminal" evidence="5">
    <location>
        <begin position="7"/>
        <end position="177"/>
    </location>
</feature>
<dbReference type="AlphaFoldDB" id="A0A6J6HN12"/>
<dbReference type="GO" id="GO:0005829">
    <property type="term" value="C:cytosol"/>
    <property type="evidence" value="ECO:0007669"/>
    <property type="project" value="TreeGrafter"/>
</dbReference>
<dbReference type="CDD" id="cd08646">
    <property type="entry name" value="FMT_core_Met-tRNA-FMT_N"/>
    <property type="match status" value="1"/>
</dbReference>
<organism evidence="7">
    <name type="scientific">freshwater metagenome</name>
    <dbReference type="NCBI Taxonomy" id="449393"/>
    <lineage>
        <taxon>unclassified sequences</taxon>
        <taxon>metagenomes</taxon>
        <taxon>ecological metagenomes</taxon>
    </lineage>
</organism>
<dbReference type="EC" id="2.1.2.9" evidence="2"/>
<comment type="similarity">
    <text evidence="1">Belongs to the Fmt family.</text>
</comment>
<dbReference type="GO" id="GO:0004479">
    <property type="term" value="F:methionyl-tRNA formyltransferase activity"/>
    <property type="evidence" value="ECO:0007669"/>
    <property type="project" value="UniProtKB-EC"/>
</dbReference>
<dbReference type="PANTHER" id="PTHR11138">
    <property type="entry name" value="METHIONYL-TRNA FORMYLTRANSFERASE"/>
    <property type="match status" value="1"/>
</dbReference>
<dbReference type="InterPro" id="IPR036477">
    <property type="entry name" value="Formyl_transf_N_sf"/>
</dbReference>
<gene>
    <name evidence="7" type="ORF">UFOPK1855_00493</name>
</gene>
<dbReference type="SUPFAM" id="SSF53328">
    <property type="entry name" value="Formyltransferase"/>
    <property type="match status" value="1"/>
</dbReference>
<dbReference type="Pfam" id="PF02911">
    <property type="entry name" value="Formyl_trans_C"/>
    <property type="match status" value="1"/>
</dbReference>
<dbReference type="InterPro" id="IPR002376">
    <property type="entry name" value="Formyl_transf_N"/>
</dbReference>
<dbReference type="CDD" id="cd08704">
    <property type="entry name" value="Met_tRNA_FMT_C"/>
    <property type="match status" value="1"/>
</dbReference>
<evidence type="ECO:0000256" key="2">
    <source>
        <dbReference type="ARBA" id="ARBA00012261"/>
    </source>
</evidence>
<evidence type="ECO:0000313" key="7">
    <source>
        <dbReference type="EMBL" id="CAB4612344.1"/>
    </source>
</evidence>
<dbReference type="InterPro" id="IPR041711">
    <property type="entry name" value="Met-tRNA-FMT_N"/>
</dbReference>
<accession>A0A6J6HN12</accession>
<evidence type="ECO:0000259" key="5">
    <source>
        <dbReference type="Pfam" id="PF00551"/>
    </source>
</evidence>
<dbReference type="HAMAP" id="MF_00182">
    <property type="entry name" value="Formyl_trans"/>
    <property type="match status" value="1"/>
</dbReference>
<keyword evidence="3" id="KW-0808">Transferase</keyword>
<dbReference type="SUPFAM" id="SSF50486">
    <property type="entry name" value="FMT C-terminal domain-like"/>
    <property type="match status" value="1"/>
</dbReference>
<reference evidence="7" key="1">
    <citation type="submission" date="2020-05" db="EMBL/GenBank/DDBJ databases">
        <authorList>
            <person name="Chiriac C."/>
            <person name="Salcher M."/>
            <person name="Ghai R."/>
            <person name="Kavagutti S V."/>
        </authorList>
    </citation>
    <scope>NUCLEOTIDE SEQUENCE</scope>
</reference>
<evidence type="ECO:0000256" key="1">
    <source>
        <dbReference type="ARBA" id="ARBA00010699"/>
    </source>
</evidence>
<evidence type="ECO:0000259" key="6">
    <source>
        <dbReference type="Pfam" id="PF02911"/>
    </source>
</evidence>
<dbReference type="NCBIfam" id="TIGR00460">
    <property type="entry name" value="fmt"/>
    <property type="match status" value="1"/>
</dbReference>
<dbReference type="InterPro" id="IPR011034">
    <property type="entry name" value="Formyl_transferase-like_C_sf"/>
</dbReference>
<proteinExistence type="inferred from homology"/>
<evidence type="ECO:0000256" key="3">
    <source>
        <dbReference type="ARBA" id="ARBA00022679"/>
    </source>
</evidence>
<name>A0A6J6HN12_9ZZZZ</name>
<dbReference type="PANTHER" id="PTHR11138:SF5">
    <property type="entry name" value="METHIONYL-TRNA FORMYLTRANSFERASE, MITOCHONDRIAL"/>
    <property type="match status" value="1"/>
</dbReference>
<dbReference type="InterPro" id="IPR005794">
    <property type="entry name" value="Fmt"/>
</dbReference>
<feature type="domain" description="Formyl transferase C-terminal" evidence="6">
    <location>
        <begin position="205"/>
        <end position="300"/>
    </location>
</feature>
<sequence>MTESLIFAGTPANAATTLEYLVKSGFDISLVITRPDAPVGRKRVLTPSAVAVTAERLGLQVHKTNAIDDTCLTIIAETGCKTAVVVAFGALLKQSALQALSNGWFNLHYSLLPKWRGAAPVQHAILNGDRETGVTLFKIDKGLDTGDLVGSVPTQIQPGENSARLLSRLTELGCTLLNQELPGVLLESHSLIPQDEAKGVSLAPKLNREQARIDWTRGALQIERQVLAMNPEPGAWTTLGGESFKIHEARELARGEAGAPGLVAFTDGRIIVATGEGAVELLQVQPAGKQPMPATDWARGVALPARFDA</sequence>
<keyword evidence="4" id="KW-0648">Protein biosynthesis</keyword>
<dbReference type="InterPro" id="IPR005793">
    <property type="entry name" value="Formyl_trans_C"/>
</dbReference>
<evidence type="ECO:0000256" key="4">
    <source>
        <dbReference type="ARBA" id="ARBA00022917"/>
    </source>
</evidence>
<dbReference type="Pfam" id="PF00551">
    <property type="entry name" value="Formyl_trans_N"/>
    <property type="match status" value="1"/>
</dbReference>
<protein>
    <recommendedName>
        <fullName evidence="2">methionyl-tRNA formyltransferase</fullName>
        <ecNumber evidence="2">2.1.2.9</ecNumber>
    </recommendedName>
</protein>
<dbReference type="InterPro" id="IPR044135">
    <property type="entry name" value="Met-tRNA-FMT_C"/>
</dbReference>
<dbReference type="Gene3D" id="3.40.50.12230">
    <property type="match status" value="1"/>
</dbReference>
<dbReference type="EMBL" id="CAEZUW010000062">
    <property type="protein sequence ID" value="CAB4612344.1"/>
    <property type="molecule type" value="Genomic_DNA"/>
</dbReference>